<dbReference type="InterPro" id="IPR051043">
    <property type="entry name" value="Sulfatase_Mod_Factor_Kinase"/>
</dbReference>
<feature type="transmembrane region" description="Helical" evidence="5">
    <location>
        <begin position="12"/>
        <end position="34"/>
    </location>
</feature>
<dbReference type="PATRIC" id="fig|83552.4.peg.2012"/>
<evidence type="ECO:0000256" key="1">
    <source>
        <dbReference type="ARBA" id="ARBA00012513"/>
    </source>
</evidence>
<comment type="catalytic activity">
    <reaction evidence="4">
        <text>L-seryl-[protein] + ATP = O-phospho-L-seryl-[protein] + ADP + H(+)</text>
        <dbReference type="Rhea" id="RHEA:17989"/>
        <dbReference type="Rhea" id="RHEA-COMP:9863"/>
        <dbReference type="Rhea" id="RHEA-COMP:11604"/>
        <dbReference type="ChEBI" id="CHEBI:15378"/>
        <dbReference type="ChEBI" id="CHEBI:29999"/>
        <dbReference type="ChEBI" id="CHEBI:30616"/>
        <dbReference type="ChEBI" id="CHEBI:83421"/>
        <dbReference type="ChEBI" id="CHEBI:456216"/>
        <dbReference type="EC" id="2.7.11.1"/>
    </reaction>
</comment>
<evidence type="ECO:0000313" key="8">
    <source>
        <dbReference type="Proteomes" id="UP000031307"/>
    </source>
</evidence>
<comment type="caution">
    <text evidence="7">The sequence shown here is derived from an EMBL/GenBank/DDBJ whole genome shotgun (WGS) entry which is preliminary data.</text>
</comment>
<dbReference type="PANTHER" id="PTHR23150:SF19">
    <property type="entry name" value="FORMYLGLYCINE-GENERATING ENZYME"/>
    <property type="match status" value="1"/>
</dbReference>
<evidence type="ECO:0000259" key="6">
    <source>
        <dbReference type="Pfam" id="PF03781"/>
    </source>
</evidence>
<dbReference type="AlphaFoldDB" id="A0A0C1C6S7"/>
<evidence type="ECO:0000256" key="2">
    <source>
        <dbReference type="ARBA" id="ARBA00022777"/>
    </source>
</evidence>
<evidence type="ECO:0000313" key="7">
    <source>
        <dbReference type="EMBL" id="KIA76860.1"/>
    </source>
</evidence>
<feature type="domain" description="Sulfatase-modifying factor enzyme-like" evidence="6">
    <location>
        <begin position="489"/>
        <end position="762"/>
    </location>
</feature>
<dbReference type="PANTHER" id="PTHR23150">
    <property type="entry name" value="SULFATASE MODIFYING FACTOR 1, 2"/>
    <property type="match status" value="1"/>
</dbReference>
<keyword evidence="5" id="KW-0472">Membrane</keyword>
<dbReference type="Proteomes" id="UP000031307">
    <property type="component" value="Unassembled WGS sequence"/>
</dbReference>
<dbReference type="GO" id="GO:0004674">
    <property type="term" value="F:protein serine/threonine kinase activity"/>
    <property type="evidence" value="ECO:0007669"/>
    <property type="project" value="UniProtKB-EC"/>
</dbReference>
<dbReference type="EMBL" id="JSAM01000102">
    <property type="protein sequence ID" value="KIA76860.1"/>
    <property type="molecule type" value="Genomic_DNA"/>
</dbReference>
<evidence type="ECO:0000256" key="4">
    <source>
        <dbReference type="ARBA" id="ARBA00048679"/>
    </source>
</evidence>
<dbReference type="EC" id="2.7.11.1" evidence="1"/>
<sequence length="790" mass="88798">MFFKNINKSDQTIGGLVKTIYFCFFWMIILGGLFCSGHADEATGTLVVTYQTGVKGERLDRVRFWLRQNDKNQQLHPANHACVEDLGKLSRTVVVENLVPGDYTLDFVIPNKDSFFSQPEKKHIKILPNQVTKVNQNLQPRYASIIIHTVAGEQAQFPRPPKISLHASCGKTVSYSSEGLLNADALTPGCYTIVFEELDGYACPKPLEVVLKPEEKLGPLTGLYLPNSLVREVSSEKEDVGTLLLFYNIHVSSEHLEHLKFRLKESNGHLLSQENLAKAAQYQLKSGLLAVLRELPAGRYEVEFYLDEQDISPKILSRKNFEIKKGEMNSVQMAFPSEEVVAFKEALLMHREMERRDKELAFSNNPKAMQPAFLTVKCNLSDTSWALYRRSMLIYTGTGSVDRLKVPPGGPYVIKPEKKDDFDIHMTPKGPFFLEASKFLQVDIFYEKQALIENVAENLPTITTPAFLSLDTEDYSKKDHLPPLLLAKVTGGKVIVGDPSKSIKENEQSSRILTLNPFEIGIYEVSNTEYVKWLNYALENRQIIYSAQAEHVGIVRDLNGHVLCKTREADPHSQIFTLEPSAGKTVFMFIADKGSHPVINVSWYGANAFCKDYDLRLPTEAEWEKAAGMHIQEEKEPLQKFLFGFSQNEIDPSWANYKSNDVPLKKREVLTTEVGFFNGRNKVNVGGREIITHDAKSPIGAYDMSGNVWEWVSESYTSGSTGAEKIVKGGCYDSLADGVRVAERLALDPEHTDSYTGFRVAKTTLPLEPLKSKKETAKDVNTNVFPNPSK</sequence>
<dbReference type="GO" id="GO:0120147">
    <property type="term" value="F:formylglycine-generating oxidase activity"/>
    <property type="evidence" value="ECO:0007669"/>
    <property type="project" value="TreeGrafter"/>
</dbReference>
<dbReference type="InterPro" id="IPR042095">
    <property type="entry name" value="SUMF_sf"/>
</dbReference>
<name>A0A0C1C6S7_9BACT</name>
<evidence type="ECO:0000256" key="5">
    <source>
        <dbReference type="SAM" id="Phobius"/>
    </source>
</evidence>
<keyword evidence="2" id="KW-0808">Transferase</keyword>
<accession>A0A0C1C6S7</accession>
<organism evidence="7 8">
    <name type="scientific">Parachlamydia acanthamoebae</name>
    <dbReference type="NCBI Taxonomy" id="83552"/>
    <lineage>
        <taxon>Bacteria</taxon>
        <taxon>Pseudomonadati</taxon>
        <taxon>Chlamydiota</taxon>
        <taxon>Chlamydiia</taxon>
        <taxon>Parachlamydiales</taxon>
        <taxon>Parachlamydiaceae</taxon>
        <taxon>Parachlamydia</taxon>
    </lineage>
</organism>
<keyword evidence="2" id="KW-0418">Kinase</keyword>
<gene>
    <name evidence="7" type="ORF">DB43_HG00060</name>
</gene>
<reference evidence="7 8" key="1">
    <citation type="journal article" date="2014" name="Mol. Biol. Evol.">
        <title>Massive expansion of Ubiquitination-related gene families within the Chlamydiae.</title>
        <authorList>
            <person name="Domman D."/>
            <person name="Collingro A."/>
            <person name="Lagkouvardos I."/>
            <person name="Gehre L."/>
            <person name="Weinmaier T."/>
            <person name="Rattei T."/>
            <person name="Subtil A."/>
            <person name="Horn M."/>
        </authorList>
    </citation>
    <scope>NUCLEOTIDE SEQUENCE [LARGE SCALE GENOMIC DNA]</scope>
    <source>
        <strain evidence="7 8">OEW1</strain>
    </source>
</reference>
<protein>
    <recommendedName>
        <fullName evidence="1">non-specific serine/threonine protein kinase</fullName>
        <ecNumber evidence="1">2.7.11.1</ecNumber>
    </recommendedName>
</protein>
<dbReference type="Pfam" id="PF03781">
    <property type="entry name" value="FGE-sulfatase"/>
    <property type="match status" value="1"/>
</dbReference>
<dbReference type="InterPro" id="IPR005532">
    <property type="entry name" value="SUMF_dom"/>
</dbReference>
<dbReference type="Gene3D" id="3.90.1580.10">
    <property type="entry name" value="paralog of FGE (formylglycine-generating enzyme)"/>
    <property type="match status" value="1"/>
</dbReference>
<dbReference type="InterPro" id="IPR016187">
    <property type="entry name" value="CTDL_fold"/>
</dbReference>
<dbReference type="SUPFAM" id="SSF56436">
    <property type="entry name" value="C-type lectin-like"/>
    <property type="match status" value="1"/>
</dbReference>
<keyword evidence="5" id="KW-0812">Transmembrane</keyword>
<comment type="catalytic activity">
    <reaction evidence="3">
        <text>L-threonyl-[protein] + ATP = O-phospho-L-threonyl-[protein] + ADP + H(+)</text>
        <dbReference type="Rhea" id="RHEA:46608"/>
        <dbReference type="Rhea" id="RHEA-COMP:11060"/>
        <dbReference type="Rhea" id="RHEA-COMP:11605"/>
        <dbReference type="ChEBI" id="CHEBI:15378"/>
        <dbReference type="ChEBI" id="CHEBI:30013"/>
        <dbReference type="ChEBI" id="CHEBI:30616"/>
        <dbReference type="ChEBI" id="CHEBI:61977"/>
        <dbReference type="ChEBI" id="CHEBI:456216"/>
        <dbReference type="EC" id="2.7.11.1"/>
    </reaction>
</comment>
<keyword evidence="5" id="KW-1133">Transmembrane helix</keyword>
<proteinExistence type="predicted"/>
<evidence type="ECO:0000256" key="3">
    <source>
        <dbReference type="ARBA" id="ARBA00047899"/>
    </source>
</evidence>